<evidence type="ECO:0000313" key="2">
    <source>
        <dbReference type="EMBL" id="KAG8466093.1"/>
    </source>
</evidence>
<feature type="compositionally biased region" description="Basic and acidic residues" evidence="1">
    <location>
        <begin position="1"/>
        <end position="10"/>
    </location>
</feature>
<feature type="region of interest" description="Disordered" evidence="1">
    <location>
        <begin position="1"/>
        <end position="79"/>
    </location>
</feature>
<reference evidence="2" key="1">
    <citation type="submission" date="2021-05" db="EMBL/GenBank/DDBJ databases">
        <title>The genome of the haptophyte Pavlova lutheri (Diacronema luteri, Pavlovales) - a model for lipid biosynthesis in eukaryotic algae.</title>
        <authorList>
            <person name="Hulatt C.J."/>
            <person name="Posewitz M.C."/>
        </authorList>
    </citation>
    <scope>NUCLEOTIDE SEQUENCE</scope>
    <source>
        <strain evidence="2">NIVA-4/92</strain>
    </source>
</reference>
<gene>
    <name evidence="2" type="ORF">KFE25_005663</name>
</gene>
<dbReference type="EMBL" id="JAGTXO010000009">
    <property type="protein sequence ID" value="KAG8466093.1"/>
    <property type="molecule type" value="Genomic_DNA"/>
</dbReference>
<accession>A0A8J5XJY1</accession>
<dbReference type="Proteomes" id="UP000751190">
    <property type="component" value="Unassembled WGS sequence"/>
</dbReference>
<protein>
    <submittedName>
        <fullName evidence="2">Uncharacterized protein</fullName>
    </submittedName>
</protein>
<feature type="compositionally biased region" description="Pro residues" evidence="1">
    <location>
        <begin position="18"/>
        <end position="28"/>
    </location>
</feature>
<name>A0A8J5XJY1_DIALT</name>
<dbReference type="AlphaFoldDB" id="A0A8J5XJY1"/>
<sequence length="338" mass="34636">MDPMRAVRDGDPEDEEPAPPSEVPPPSEPLAHGELDSIAAVADGGAGDADGVDGAVPRPQRGGAAGELTAEEESLSRDELAERLRCERMRVQSLEALFSNYQAECDAAIAKAQRDVQAADSALASERAARARAARDAAAAEASNYAHGVGSVPADQLLVAGDVPRGFGGRPPQPLPSLPRPTDAPPNPAAPASTPAAAASLFASAANKPPIVAIGCSAAEGVKRALALQEADTEAFLECLGVMDGRIARVARLARTAARASGLRGAGLSADSSEEPALRAQLQAALAELASEKERSALLSQTCESLIREATTSRASQPQHALRANSRSSIERTAQGAA</sequence>
<feature type="region of interest" description="Disordered" evidence="1">
    <location>
        <begin position="310"/>
        <end position="338"/>
    </location>
</feature>
<feature type="compositionally biased region" description="Polar residues" evidence="1">
    <location>
        <begin position="310"/>
        <end position="332"/>
    </location>
</feature>
<comment type="caution">
    <text evidence="2">The sequence shown here is derived from an EMBL/GenBank/DDBJ whole genome shotgun (WGS) entry which is preliminary data.</text>
</comment>
<evidence type="ECO:0000313" key="3">
    <source>
        <dbReference type="Proteomes" id="UP000751190"/>
    </source>
</evidence>
<feature type="compositionally biased region" description="Pro residues" evidence="1">
    <location>
        <begin position="171"/>
        <end position="189"/>
    </location>
</feature>
<organism evidence="2 3">
    <name type="scientific">Diacronema lutheri</name>
    <name type="common">Unicellular marine alga</name>
    <name type="synonym">Monochrysis lutheri</name>
    <dbReference type="NCBI Taxonomy" id="2081491"/>
    <lineage>
        <taxon>Eukaryota</taxon>
        <taxon>Haptista</taxon>
        <taxon>Haptophyta</taxon>
        <taxon>Pavlovophyceae</taxon>
        <taxon>Pavlovales</taxon>
        <taxon>Pavlovaceae</taxon>
        <taxon>Diacronema</taxon>
    </lineage>
</organism>
<keyword evidence="3" id="KW-1185">Reference proteome</keyword>
<evidence type="ECO:0000256" key="1">
    <source>
        <dbReference type="SAM" id="MobiDB-lite"/>
    </source>
</evidence>
<feature type="region of interest" description="Disordered" evidence="1">
    <location>
        <begin position="161"/>
        <end position="194"/>
    </location>
</feature>
<proteinExistence type="predicted"/>